<dbReference type="PANTHER" id="PTHR38593:SF1">
    <property type="entry name" value="BLR2558 PROTEIN"/>
    <property type="match status" value="1"/>
</dbReference>
<proteinExistence type="predicted"/>
<dbReference type="GeneID" id="79929828"/>
<gene>
    <name evidence="3" type="ORF">IHE70_33605</name>
</gene>
<dbReference type="RefSeq" id="WP_086804381.1">
    <property type="nucleotide sequence ID" value="NZ_CP119182.1"/>
</dbReference>
<protein>
    <submittedName>
        <fullName evidence="3">DUF4142 domain-containing protein</fullName>
    </submittedName>
</protein>
<dbReference type="Proteomes" id="UP000661025">
    <property type="component" value="Unassembled WGS sequence"/>
</dbReference>
<feature type="region of interest" description="Disordered" evidence="1">
    <location>
        <begin position="203"/>
        <end position="268"/>
    </location>
</feature>
<reference evidence="3" key="1">
    <citation type="submission" date="2020-09" db="EMBL/GenBank/DDBJ databases">
        <title>Streptomyces canutascabiei sp. nov., which causes potato common scab and is distributed across the world.</title>
        <authorList>
            <person name="Nguyen H.P."/>
            <person name="Weisberg A.J."/>
            <person name="Chang J.H."/>
            <person name="Clarke C.R."/>
        </authorList>
    </citation>
    <scope>NUCLEOTIDE SEQUENCE</scope>
    <source>
        <strain evidence="3">ID-01-6.2a</strain>
    </source>
</reference>
<evidence type="ECO:0000259" key="2">
    <source>
        <dbReference type="Pfam" id="PF13628"/>
    </source>
</evidence>
<dbReference type="InterPro" id="IPR025419">
    <property type="entry name" value="DUF4142"/>
</dbReference>
<feature type="compositionally biased region" description="Pro residues" evidence="1">
    <location>
        <begin position="211"/>
        <end position="229"/>
    </location>
</feature>
<comment type="caution">
    <text evidence="3">The sequence shown here is derived from an EMBL/GenBank/DDBJ whole genome shotgun (WGS) entry which is preliminary data.</text>
</comment>
<accession>A0A927LAD0</accession>
<name>A0A927LAD0_9ACTN</name>
<dbReference type="Pfam" id="PF13628">
    <property type="entry name" value="DUF4142"/>
    <property type="match status" value="1"/>
</dbReference>
<dbReference type="AlphaFoldDB" id="A0A927LAD0"/>
<evidence type="ECO:0000256" key="1">
    <source>
        <dbReference type="SAM" id="MobiDB-lite"/>
    </source>
</evidence>
<feature type="domain" description="DUF4142" evidence="2">
    <location>
        <begin position="56"/>
        <end position="186"/>
    </location>
</feature>
<dbReference type="EMBL" id="JACYXT010000018">
    <property type="protein sequence ID" value="MBD9728028.1"/>
    <property type="molecule type" value="Genomic_DNA"/>
</dbReference>
<dbReference type="PANTHER" id="PTHR38593">
    <property type="entry name" value="BLR2558 PROTEIN"/>
    <property type="match status" value="1"/>
</dbReference>
<evidence type="ECO:0000313" key="4">
    <source>
        <dbReference type="Proteomes" id="UP000661025"/>
    </source>
</evidence>
<evidence type="ECO:0000313" key="3">
    <source>
        <dbReference type="EMBL" id="MBD9728028.1"/>
    </source>
</evidence>
<organism evidence="3 4">
    <name type="scientific">Streptomyces caniscabiei</name>
    <dbReference type="NCBI Taxonomy" id="2746961"/>
    <lineage>
        <taxon>Bacteria</taxon>
        <taxon>Bacillati</taxon>
        <taxon>Actinomycetota</taxon>
        <taxon>Actinomycetes</taxon>
        <taxon>Kitasatosporales</taxon>
        <taxon>Streptomycetaceae</taxon>
        <taxon>Streptomyces</taxon>
    </lineage>
</organism>
<sequence>MRRSKGSVLVALAIAGTLTAVAYPIFYSYPNRNATAAAALTGDTVTTQWGPLTPGDRDLLIRVRLAGLWELPAGQQALERSGSASVREAADHLIVGHTDLDKRSRVIAAKLGVELPNQPTAEQQGWLDQMTASKTEAEYNKTWANLLRAAHGKIFPAIASVRNSTRNTLIRQLASDANQTVLDHITILEKTGEVDFATIADNSVSGTASPTGPPPPVPGRLPPAAPPAVPSTNPDVQSKPSPFESGAVPTGRPDPEEINKDQGQPQVQ</sequence>